<evidence type="ECO:0000256" key="9">
    <source>
        <dbReference type="ARBA" id="ARBA00022777"/>
    </source>
</evidence>
<evidence type="ECO:0000256" key="6">
    <source>
        <dbReference type="ARBA" id="ARBA00022679"/>
    </source>
</evidence>
<keyword evidence="18" id="KW-1185">Reference proteome</keyword>
<evidence type="ECO:0000313" key="17">
    <source>
        <dbReference type="EMBL" id="ATX77167.1"/>
    </source>
</evidence>
<feature type="transmembrane region" description="Helical" evidence="14">
    <location>
        <begin position="7"/>
        <end position="30"/>
    </location>
</feature>
<sequence length="439" mass="49174">MNLKRQIILLIAGILIIPLVSIGIVFTILMSNETAEGLAFEYRHDSHLIQGWLDGERGADFPTIKTDQDIFIELDGRLVFSSIEGLEPAQMAQILADHDVLSSLYRVANGEYRIYHLYPAQSWQIATNNSKFALLVPTTLILFIASMAGWILRSMHLKVRQLVTTTQTIARGDLSQNPTFEGKDEFFLLGESLESMRQQLKNDQDNRTRLLMGISHDLKTPLASIIGYVQAIQDGLAKTDATRAKYIDIIAVKSELLDSRIRALIEFVKLETSQWQVNKKNQDLNAYIETWFAELSNDIEVSGRFSALSNGLPSNLALNFDSELLRRGLDNLVSNAIKYSPLESTVYLAIHLVSHNGDPEVKLQVKNTGMPYSTGQQKSLFQAFYRADNGRNKDGMGLGLTVVEKVAQLHGGRAHYQYLDEQHVFSLTLACLTPPATIF</sequence>
<keyword evidence="5" id="KW-0597">Phosphoprotein</keyword>
<dbReference type="Pfam" id="PF02518">
    <property type="entry name" value="HATPase_c"/>
    <property type="match status" value="1"/>
</dbReference>
<dbReference type="InterPro" id="IPR050398">
    <property type="entry name" value="HssS/ArlS-like"/>
</dbReference>
<dbReference type="KEGG" id="rfo:REIFOR_02032"/>
<keyword evidence="4" id="KW-1003">Cell membrane</keyword>
<dbReference type="RefSeq" id="WP_100257445.1">
    <property type="nucleotide sequence ID" value="NZ_CP011797.1"/>
</dbReference>
<dbReference type="InterPro" id="IPR003594">
    <property type="entry name" value="HATPase_dom"/>
</dbReference>
<dbReference type="SMART" id="SM00304">
    <property type="entry name" value="HAMP"/>
    <property type="match status" value="1"/>
</dbReference>
<feature type="transmembrane region" description="Helical" evidence="14">
    <location>
        <begin position="132"/>
        <end position="152"/>
    </location>
</feature>
<evidence type="ECO:0000256" key="11">
    <source>
        <dbReference type="ARBA" id="ARBA00022989"/>
    </source>
</evidence>
<dbReference type="SUPFAM" id="SSF55874">
    <property type="entry name" value="ATPase domain of HSP90 chaperone/DNA topoisomerase II/histidine kinase"/>
    <property type="match status" value="1"/>
</dbReference>
<dbReference type="InterPro" id="IPR036890">
    <property type="entry name" value="HATPase_C_sf"/>
</dbReference>
<evidence type="ECO:0000256" key="2">
    <source>
        <dbReference type="ARBA" id="ARBA00004651"/>
    </source>
</evidence>
<evidence type="ECO:0000313" key="18">
    <source>
        <dbReference type="Proteomes" id="UP000229757"/>
    </source>
</evidence>
<keyword evidence="6 17" id="KW-0808">Transferase</keyword>
<evidence type="ECO:0000256" key="10">
    <source>
        <dbReference type="ARBA" id="ARBA00022840"/>
    </source>
</evidence>
<evidence type="ECO:0000256" key="1">
    <source>
        <dbReference type="ARBA" id="ARBA00000085"/>
    </source>
</evidence>
<evidence type="ECO:0000256" key="8">
    <source>
        <dbReference type="ARBA" id="ARBA00022741"/>
    </source>
</evidence>
<dbReference type="Gene3D" id="6.10.340.10">
    <property type="match status" value="1"/>
</dbReference>
<dbReference type="AlphaFoldDB" id="A0A2K8KR07"/>
<keyword evidence="10" id="KW-0067">ATP-binding</keyword>
<dbReference type="CDD" id="cd00082">
    <property type="entry name" value="HisKA"/>
    <property type="match status" value="1"/>
</dbReference>
<dbReference type="SUPFAM" id="SSF47384">
    <property type="entry name" value="Homodimeric domain of signal transducing histidine kinase"/>
    <property type="match status" value="1"/>
</dbReference>
<dbReference type="PRINTS" id="PR00344">
    <property type="entry name" value="BCTRLSENSOR"/>
</dbReference>
<evidence type="ECO:0000256" key="12">
    <source>
        <dbReference type="ARBA" id="ARBA00023012"/>
    </source>
</evidence>
<comment type="catalytic activity">
    <reaction evidence="1">
        <text>ATP + protein L-histidine = ADP + protein N-phospho-L-histidine.</text>
        <dbReference type="EC" id="2.7.13.3"/>
    </reaction>
</comment>
<gene>
    <name evidence="17" type="primary">phoR</name>
    <name evidence="17" type="ORF">REIFOR_02032</name>
</gene>
<dbReference type="PANTHER" id="PTHR45528:SF1">
    <property type="entry name" value="SENSOR HISTIDINE KINASE CPXA"/>
    <property type="match status" value="1"/>
</dbReference>
<dbReference type="InterPro" id="IPR003660">
    <property type="entry name" value="HAMP_dom"/>
</dbReference>
<evidence type="ECO:0000259" key="16">
    <source>
        <dbReference type="PROSITE" id="PS50885"/>
    </source>
</evidence>
<dbReference type="SUPFAM" id="SSF158472">
    <property type="entry name" value="HAMP domain-like"/>
    <property type="match status" value="1"/>
</dbReference>
<dbReference type="InterPro" id="IPR005467">
    <property type="entry name" value="His_kinase_dom"/>
</dbReference>
<dbReference type="PANTHER" id="PTHR45528">
    <property type="entry name" value="SENSOR HISTIDINE KINASE CPXA"/>
    <property type="match status" value="1"/>
</dbReference>
<keyword evidence="8" id="KW-0547">Nucleotide-binding</keyword>
<proteinExistence type="predicted"/>
<dbReference type="CDD" id="cd06225">
    <property type="entry name" value="HAMP"/>
    <property type="match status" value="1"/>
</dbReference>
<evidence type="ECO:0000256" key="5">
    <source>
        <dbReference type="ARBA" id="ARBA00022553"/>
    </source>
</evidence>
<dbReference type="InterPro" id="IPR004358">
    <property type="entry name" value="Sig_transdc_His_kin-like_C"/>
</dbReference>
<dbReference type="InterPro" id="IPR036097">
    <property type="entry name" value="HisK_dim/P_sf"/>
</dbReference>
<dbReference type="Proteomes" id="UP000229757">
    <property type="component" value="Chromosome"/>
</dbReference>
<dbReference type="Gene3D" id="1.10.287.130">
    <property type="match status" value="1"/>
</dbReference>
<feature type="domain" description="HAMP" evidence="16">
    <location>
        <begin position="153"/>
        <end position="205"/>
    </location>
</feature>
<evidence type="ECO:0000256" key="14">
    <source>
        <dbReference type="SAM" id="Phobius"/>
    </source>
</evidence>
<dbReference type="EMBL" id="CP011797">
    <property type="protein sequence ID" value="ATX77167.1"/>
    <property type="molecule type" value="Genomic_DNA"/>
</dbReference>
<dbReference type="Gene3D" id="3.30.565.10">
    <property type="entry name" value="Histidine kinase-like ATPase, C-terminal domain"/>
    <property type="match status" value="1"/>
</dbReference>
<evidence type="ECO:0000256" key="7">
    <source>
        <dbReference type="ARBA" id="ARBA00022692"/>
    </source>
</evidence>
<accession>A0A2K8KR07</accession>
<keyword evidence="7 14" id="KW-0812">Transmembrane</keyword>
<dbReference type="OrthoDB" id="9809766at2"/>
<dbReference type="PROSITE" id="PS50109">
    <property type="entry name" value="HIS_KIN"/>
    <property type="match status" value="1"/>
</dbReference>
<keyword evidence="11 14" id="KW-1133">Transmembrane helix</keyword>
<name>A0A2K8KR07_9GAMM</name>
<dbReference type="PROSITE" id="PS50885">
    <property type="entry name" value="HAMP"/>
    <property type="match status" value="1"/>
</dbReference>
<dbReference type="GO" id="GO:0005886">
    <property type="term" value="C:plasma membrane"/>
    <property type="evidence" value="ECO:0007669"/>
    <property type="project" value="UniProtKB-SubCell"/>
</dbReference>
<dbReference type="InterPro" id="IPR003661">
    <property type="entry name" value="HisK_dim/P_dom"/>
</dbReference>
<evidence type="ECO:0000256" key="4">
    <source>
        <dbReference type="ARBA" id="ARBA00022475"/>
    </source>
</evidence>
<keyword evidence="13 14" id="KW-0472">Membrane</keyword>
<dbReference type="GO" id="GO:0000155">
    <property type="term" value="F:phosphorelay sensor kinase activity"/>
    <property type="evidence" value="ECO:0007669"/>
    <property type="project" value="InterPro"/>
</dbReference>
<dbReference type="EC" id="2.7.13.3" evidence="3"/>
<keyword evidence="9" id="KW-0418">Kinase</keyword>
<dbReference type="SMART" id="SM00387">
    <property type="entry name" value="HATPase_c"/>
    <property type="match status" value="1"/>
</dbReference>
<evidence type="ECO:0000256" key="13">
    <source>
        <dbReference type="ARBA" id="ARBA00023136"/>
    </source>
</evidence>
<keyword evidence="12" id="KW-0902">Two-component regulatory system</keyword>
<dbReference type="SMART" id="SM00388">
    <property type="entry name" value="HisKA"/>
    <property type="match status" value="1"/>
</dbReference>
<dbReference type="GO" id="GO:0005524">
    <property type="term" value="F:ATP binding"/>
    <property type="evidence" value="ECO:0007669"/>
    <property type="project" value="UniProtKB-KW"/>
</dbReference>
<comment type="subcellular location">
    <subcellularLocation>
        <location evidence="2">Cell membrane</location>
        <topology evidence="2">Multi-pass membrane protein</topology>
    </subcellularLocation>
</comment>
<organism evidence="17 18">
    <name type="scientific">Reinekea forsetii</name>
    <dbReference type="NCBI Taxonomy" id="1336806"/>
    <lineage>
        <taxon>Bacteria</taxon>
        <taxon>Pseudomonadati</taxon>
        <taxon>Pseudomonadota</taxon>
        <taxon>Gammaproteobacteria</taxon>
        <taxon>Oceanospirillales</taxon>
        <taxon>Saccharospirillaceae</taxon>
        <taxon>Reinekea</taxon>
    </lineage>
</organism>
<evidence type="ECO:0000256" key="3">
    <source>
        <dbReference type="ARBA" id="ARBA00012438"/>
    </source>
</evidence>
<dbReference type="Pfam" id="PF00512">
    <property type="entry name" value="HisKA"/>
    <property type="match status" value="1"/>
</dbReference>
<protein>
    <recommendedName>
        <fullName evidence="3">histidine kinase</fullName>
        <ecNumber evidence="3">2.7.13.3</ecNumber>
    </recommendedName>
</protein>
<reference evidence="17 18" key="1">
    <citation type="journal article" date="2017" name="Environ. Microbiol.">
        <title>Genomic and physiological analyses of 'Reinekea forsetii' reveal a versatile opportunistic lifestyle during spring algae blooms.</title>
        <authorList>
            <person name="Avci B."/>
            <person name="Hahnke R.L."/>
            <person name="Chafee M."/>
            <person name="Fischer T."/>
            <person name="Gruber-Vodicka H."/>
            <person name="Tegetmeyer H.E."/>
            <person name="Harder J."/>
            <person name="Fuchs B.M."/>
            <person name="Amann R.I."/>
            <person name="Teeling H."/>
        </authorList>
    </citation>
    <scope>NUCLEOTIDE SEQUENCE [LARGE SCALE GENOMIC DNA]</scope>
    <source>
        <strain evidence="17 18">Hel1_31_D35</strain>
    </source>
</reference>
<dbReference type="Pfam" id="PF00672">
    <property type="entry name" value="HAMP"/>
    <property type="match status" value="1"/>
</dbReference>
<evidence type="ECO:0000259" key="15">
    <source>
        <dbReference type="PROSITE" id="PS50109"/>
    </source>
</evidence>
<feature type="domain" description="Histidine kinase" evidence="15">
    <location>
        <begin position="213"/>
        <end position="433"/>
    </location>
</feature>